<evidence type="ECO:0000313" key="3">
    <source>
        <dbReference type="Proteomes" id="UP001589647"/>
    </source>
</evidence>
<keyword evidence="3" id="KW-1185">Reference proteome</keyword>
<evidence type="ECO:0000256" key="1">
    <source>
        <dbReference type="SAM" id="SignalP"/>
    </source>
</evidence>
<dbReference type="RefSeq" id="WP_189645693.1">
    <property type="nucleotide sequence ID" value="NZ_BMRC01000001.1"/>
</dbReference>
<gene>
    <name evidence="2" type="ORF">ACFFV7_02730</name>
</gene>
<accession>A0ABV5I6E5</accession>
<name>A0ABV5I6E5_9ACTN</name>
<dbReference type="Proteomes" id="UP001589647">
    <property type="component" value="Unassembled WGS sequence"/>
</dbReference>
<feature type="signal peptide" evidence="1">
    <location>
        <begin position="1"/>
        <end position="27"/>
    </location>
</feature>
<dbReference type="InterPro" id="IPR019587">
    <property type="entry name" value="Polyketide_cyclase/dehydratase"/>
</dbReference>
<dbReference type="Pfam" id="PF10604">
    <property type="entry name" value="Polyketide_cyc2"/>
    <property type="match status" value="1"/>
</dbReference>
<dbReference type="EMBL" id="JBHMEI010000001">
    <property type="protein sequence ID" value="MFB9200096.1"/>
    <property type="molecule type" value="Genomic_DNA"/>
</dbReference>
<dbReference type="SUPFAM" id="SSF55961">
    <property type="entry name" value="Bet v1-like"/>
    <property type="match status" value="1"/>
</dbReference>
<comment type="caution">
    <text evidence="2">The sequence shown here is derived from an EMBL/GenBank/DDBJ whole genome shotgun (WGS) entry which is preliminary data.</text>
</comment>
<proteinExistence type="predicted"/>
<organism evidence="2 3">
    <name type="scientific">Nonomuraea spiralis</name>
    <dbReference type="NCBI Taxonomy" id="46182"/>
    <lineage>
        <taxon>Bacteria</taxon>
        <taxon>Bacillati</taxon>
        <taxon>Actinomycetota</taxon>
        <taxon>Actinomycetes</taxon>
        <taxon>Streptosporangiales</taxon>
        <taxon>Streptosporangiaceae</taxon>
        <taxon>Nonomuraea</taxon>
    </lineage>
</organism>
<evidence type="ECO:0000313" key="2">
    <source>
        <dbReference type="EMBL" id="MFB9200096.1"/>
    </source>
</evidence>
<feature type="chain" id="PRO_5045454848" evidence="1">
    <location>
        <begin position="28"/>
        <end position="199"/>
    </location>
</feature>
<keyword evidence="1" id="KW-0732">Signal</keyword>
<dbReference type="Gene3D" id="3.30.530.20">
    <property type="match status" value="1"/>
</dbReference>
<reference evidence="2 3" key="1">
    <citation type="submission" date="2024-09" db="EMBL/GenBank/DDBJ databases">
        <authorList>
            <person name="Sun Q."/>
            <person name="Mori K."/>
        </authorList>
    </citation>
    <scope>NUCLEOTIDE SEQUENCE [LARGE SCALE GENOMIC DNA]</scope>
    <source>
        <strain evidence="2 3">CCM 3426</strain>
    </source>
</reference>
<dbReference type="InterPro" id="IPR023393">
    <property type="entry name" value="START-like_dom_sf"/>
</dbReference>
<sequence length="199" mass="21679">MSSNVRIAAFVIPLAVVLAGTVPAAQAAAHEGRPQCRGEGVDAGARIRYSADVVIKAPVSRIFKLQTAVERWPDWQKPVLTSKRLDHGPLRERSSWRWTTPAPATATTPATTMRITSTVRRIERDVCILWSGPAVGKGVRIDRGVHLWTFTEVKGGVRVHTEETWTGGQVEADVPTATELLGAGLEAWLRDLKTAAEAR</sequence>
<protein>
    <submittedName>
        <fullName evidence="2">SRPBCC family protein</fullName>
    </submittedName>
</protein>